<keyword evidence="2" id="KW-1185">Reference proteome</keyword>
<dbReference type="AlphaFoldDB" id="A0A840RG21"/>
<name>A0A840RG21_9NEIS</name>
<reference evidence="1 2" key="1">
    <citation type="submission" date="2020-08" db="EMBL/GenBank/DDBJ databases">
        <title>Genomic Encyclopedia of Type Strains, Phase IV (KMG-IV): sequencing the most valuable type-strain genomes for metagenomic binning, comparative biology and taxonomic classification.</title>
        <authorList>
            <person name="Goeker M."/>
        </authorList>
    </citation>
    <scope>NUCLEOTIDE SEQUENCE [LARGE SCALE GENOMIC DNA]</scope>
    <source>
        <strain evidence="1 2">DSM 18233</strain>
    </source>
</reference>
<comment type="caution">
    <text evidence="1">The sequence shown here is derived from an EMBL/GenBank/DDBJ whole genome shotgun (WGS) entry which is preliminary data.</text>
</comment>
<sequence length="97" mass="11459">MARQPWHAGNTDHFYQNQIAETVWVRPHCEWPVFAVDLQNEPARLLPIYRYGKNDIKSAEHAFIRGTRLINERQCGPHIVLKVLEQGINNVRERWVD</sequence>
<proteinExistence type="predicted"/>
<dbReference type="Proteomes" id="UP000543030">
    <property type="component" value="Unassembled WGS sequence"/>
</dbReference>
<gene>
    <name evidence="1" type="ORF">HNQ50_001976</name>
</gene>
<dbReference type="RefSeq" id="WP_184099962.1">
    <property type="nucleotide sequence ID" value="NZ_JACHHN010000003.1"/>
</dbReference>
<protein>
    <submittedName>
        <fullName evidence="1">Uncharacterized protein</fullName>
    </submittedName>
</protein>
<accession>A0A840RG21</accession>
<dbReference type="EMBL" id="JACHHN010000003">
    <property type="protein sequence ID" value="MBB5191253.1"/>
    <property type="molecule type" value="Genomic_DNA"/>
</dbReference>
<organism evidence="1 2">
    <name type="scientific">Silvimonas terrae</name>
    <dbReference type="NCBI Taxonomy" id="300266"/>
    <lineage>
        <taxon>Bacteria</taxon>
        <taxon>Pseudomonadati</taxon>
        <taxon>Pseudomonadota</taxon>
        <taxon>Betaproteobacteria</taxon>
        <taxon>Neisseriales</taxon>
        <taxon>Chitinibacteraceae</taxon>
        <taxon>Silvimonas</taxon>
    </lineage>
</organism>
<evidence type="ECO:0000313" key="2">
    <source>
        <dbReference type="Proteomes" id="UP000543030"/>
    </source>
</evidence>
<evidence type="ECO:0000313" key="1">
    <source>
        <dbReference type="EMBL" id="MBB5191253.1"/>
    </source>
</evidence>